<accession>A0AAE0FK69</accession>
<proteinExistence type="predicted"/>
<dbReference type="GO" id="GO:0003755">
    <property type="term" value="F:peptidyl-prolyl cis-trans isomerase activity"/>
    <property type="evidence" value="ECO:0007669"/>
    <property type="project" value="UniProtKB-EC"/>
</dbReference>
<keyword evidence="7" id="KW-1185">Reference proteome</keyword>
<dbReference type="Proteomes" id="UP001190700">
    <property type="component" value="Unassembled WGS sequence"/>
</dbReference>
<evidence type="ECO:0000256" key="1">
    <source>
        <dbReference type="ARBA" id="ARBA00000971"/>
    </source>
</evidence>
<keyword evidence="5" id="KW-0802">TPR repeat</keyword>
<evidence type="ECO:0000313" key="7">
    <source>
        <dbReference type="Proteomes" id="UP001190700"/>
    </source>
</evidence>
<evidence type="ECO:0000256" key="3">
    <source>
        <dbReference type="ARBA" id="ARBA00023110"/>
    </source>
</evidence>
<protein>
    <recommendedName>
        <fullName evidence="2">peptidylprolyl isomerase</fullName>
        <ecNumber evidence="2">5.2.1.8</ecNumber>
    </recommendedName>
</protein>
<dbReference type="PANTHER" id="PTHR46512:SF9">
    <property type="entry name" value="PEPTIDYLPROLYL ISOMERASE"/>
    <property type="match status" value="1"/>
</dbReference>
<dbReference type="Gene3D" id="1.25.40.10">
    <property type="entry name" value="Tetratricopeptide repeat domain"/>
    <property type="match status" value="1"/>
</dbReference>
<dbReference type="AlphaFoldDB" id="A0AAE0FK69"/>
<dbReference type="InterPro" id="IPR011990">
    <property type="entry name" value="TPR-like_helical_dom_sf"/>
</dbReference>
<dbReference type="SMART" id="SM00028">
    <property type="entry name" value="TPR"/>
    <property type="match status" value="3"/>
</dbReference>
<dbReference type="Pfam" id="PF14559">
    <property type="entry name" value="TPR_19"/>
    <property type="match status" value="1"/>
</dbReference>
<dbReference type="EC" id="5.2.1.8" evidence="2"/>
<evidence type="ECO:0000313" key="6">
    <source>
        <dbReference type="EMBL" id="KAK3261219.1"/>
    </source>
</evidence>
<reference evidence="6 7" key="1">
    <citation type="journal article" date="2015" name="Genome Biol. Evol.">
        <title>Comparative Genomics of a Bacterivorous Green Alga Reveals Evolutionary Causalities and Consequences of Phago-Mixotrophic Mode of Nutrition.</title>
        <authorList>
            <person name="Burns J.A."/>
            <person name="Paasch A."/>
            <person name="Narechania A."/>
            <person name="Kim E."/>
        </authorList>
    </citation>
    <scope>NUCLEOTIDE SEQUENCE [LARGE SCALE GENOMIC DNA]</scope>
    <source>
        <strain evidence="6 7">PLY_AMNH</strain>
    </source>
</reference>
<keyword evidence="3" id="KW-0697">Rotamase</keyword>
<feature type="repeat" description="TPR" evidence="5">
    <location>
        <begin position="115"/>
        <end position="148"/>
    </location>
</feature>
<dbReference type="InterPro" id="IPR050754">
    <property type="entry name" value="FKBP4/5/8-like"/>
</dbReference>
<dbReference type="PROSITE" id="PS50005">
    <property type="entry name" value="TPR"/>
    <property type="match status" value="1"/>
</dbReference>
<evidence type="ECO:0000256" key="4">
    <source>
        <dbReference type="ARBA" id="ARBA00023235"/>
    </source>
</evidence>
<dbReference type="EMBL" id="LGRX02017063">
    <property type="protein sequence ID" value="KAK3261219.1"/>
    <property type="molecule type" value="Genomic_DNA"/>
</dbReference>
<comment type="catalytic activity">
    <reaction evidence="1">
        <text>[protein]-peptidylproline (omega=180) = [protein]-peptidylproline (omega=0)</text>
        <dbReference type="Rhea" id="RHEA:16237"/>
        <dbReference type="Rhea" id="RHEA-COMP:10747"/>
        <dbReference type="Rhea" id="RHEA-COMP:10748"/>
        <dbReference type="ChEBI" id="CHEBI:83833"/>
        <dbReference type="ChEBI" id="CHEBI:83834"/>
        <dbReference type="EC" id="5.2.1.8"/>
    </reaction>
</comment>
<organism evidence="6 7">
    <name type="scientific">Cymbomonas tetramitiformis</name>
    <dbReference type="NCBI Taxonomy" id="36881"/>
    <lineage>
        <taxon>Eukaryota</taxon>
        <taxon>Viridiplantae</taxon>
        <taxon>Chlorophyta</taxon>
        <taxon>Pyramimonadophyceae</taxon>
        <taxon>Pyramimonadales</taxon>
        <taxon>Pyramimonadaceae</taxon>
        <taxon>Cymbomonas</taxon>
    </lineage>
</organism>
<evidence type="ECO:0000256" key="2">
    <source>
        <dbReference type="ARBA" id="ARBA00013194"/>
    </source>
</evidence>
<dbReference type="SUPFAM" id="SSF48452">
    <property type="entry name" value="TPR-like"/>
    <property type="match status" value="1"/>
</dbReference>
<evidence type="ECO:0000256" key="5">
    <source>
        <dbReference type="PROSITE-ProRule" id="PRU00339"/>
    </source>
</evidence>
<dbReference type="PANTHER" id="PTHR46512">
    <property type="entry name" value="PEPTIDYLPROLYL ISOMERASE"/>
    <property type="match status" value="1"/>
</dbReference>
<gene>
    <name evidence="6" type="ORF">CYMTET_29864</name>
</gene>
<keyword evidence="4" id="KW-0413">Isomerase</keyword>
<name>A0AAE0FK69_9CHLO</name>
<comment type="caution">
    <text evidence="6">The sequence shown here is derived from an EMBL/GenBank/DDBJ whole genome shotgun (WGS) entry which is preliminary data.</text>
</comment>
<sequence>MADAAMSDVDSKLKIAQERKEAGNEAFRNGDAKTALRCYHEILLYVSGLDKSSSGSPVAMPTQNAQVLNPEQKEKIAALTLSHHLNLAAVYVKLGKFDKGEKSCTGALKLDEGNVKARFRRGKCRSELGDLDGAQEDLMRVAEQDPEDKNVKRELAVLKQRFKKHEAKERKQYAGMFDSASAE</sequence>
<dbReference type="InterPro" id="IPR019734">
    <property type="entry name" value="TPR_rpt"/>
</dbReference>